<feature type="non-terminal residue" evidence="5">
    <location>
        <position position="93"/>
    </location>
</feature>
<keyword evidence="2" id="KW-0697">Rotamase</keyword>
<feature type="chain" id="PRO_5039682047" evidence="3">
    <location>
        <begin position="25"/>
        <end position="93"/>
    </location>
</feature>
<dbReference type="AlphaFoldDB" id="A0A9D8PTK0"/>
<keyword evidence="2" id="KW-0413">Isomerase</keyword>
<comment type="caution">
    <text evidence="5">The sequence shown here is derived from an EMBL/GenBank/DDBJ whole genome shotgun (WGS) entry which is preliminary data.</text>
</comment>
<sequence>MTKTLSAVLATLLAFAGVSAPVAAQQAQPLDRIAAVVDEDVILQSELQRAVNNIKSQYAGREHQLPPQGVLERQVLERLVLVKLQVARAESSG</sequence>
<proteinExistence type="predicted"/>
<dbReference type="PANTHER" id="PTHR47637">
    <property type="entry name" value="CHAPERONE SURA"/>
    <property type="match status" value="1"/>
</dbReference>
<dbReference type="GO" id="GO:0003755">
    <property type="term" value="F:peptidyl-prolyl cis-trans isomerase activity"/>
    <property type="evidence" value="ECO:0007669"/>
    <property type="project" value="UniProtKB-KW"/>
</dbReference>
<evidence type="ECO:0000259" key="4">
    <source>
        <dbReference type="Pfam" id="PF09312"/>
    </source>
</evidence>
<dbReference type="PANTHER" id="PTHR47637:SF1">
    <property type="entry name" value="CHAPERONE SURA"/>
    <property type="match status" value="1"/>
</dbReference>
<evidence type="ECO:0000256" key="1">
    <source>
        <dbReference type="ARBA" id="ARBA00022729"/>
    </source>
</evidence>
<dbReference type="InterPro" id="IPR027304">
    <property type="entry name" value="Trigger_fact/SurA_dom_sf"/>
</dbReference>
<protein>
    <submittedName>
        <fullName evidence="5">SurA N-terminal domain-containing protein</fullName>
    </submittedName>
</protein>
<dbReference type="InterPro" id="IPR015391">
    <property type="entry name" value="SurA_N"/>
</dbReference>
<name>A0A9D8PTK0_9GAMM</name>
<dbReference type="Proteomes" id="UP000664815">
    <property type="component" value="Unassembled WGS sequence"/>
</dbReference>
<gene>
    <name evidence="5" type="ORF">J0H45_01195</name>
</gene>
<feature type="domain" description="SurA N-terminal" evidence="4">
    <location>
        <begin position="30"/>
        <end position="93"/>
    </location>
</feature>
<dbReference type="SUPFAM" id="SSF109998">
    <property type="entry name" value="Triger factor/SurA peptide-binding domain-like"/>
    <property type="match status" value="1"/>
</dbReference>
<evidence type="ECO:0000313" key="6">
    <source>
        <dbReference type="Proteomes" id="UP000664815"/>
    </source>
</evidence>
<dbReference type="Gene3D" id="1.10.4030.10">
    <property type="entry name" value="Porin chaperone SurA, peptide-binding domain"/>
    <property type="match status" value="1"/>
</dbReference>
<keyword evidence="1 3" id="KW-0732">Signal</keyword>
<dbReference type="Pfam" id="PF09312">
    <property type="entry name" value="SurA_N"/>
    <property type="match status" value="1"/>
</dbReference>
<evidence type="ECO:0000256" key="3">
    <source>
        <dbReference type="SAM" id="SignalP"/>
    </source>
</evidence>
<evidence type="ECO:0000313" key="5">
    <source>
        <dbReference type="EMBL" id="MBN8797965.1"/>
    </source>
</evidence>
<dbReference type="InterPro" id="IPR050280">
    <property type="entry name" value="OMP_Chaperone_SurA"/>
</dbReference>
<reference evidence="5" key="1">
    <citation type="submission" date="2021-02" db="EMBL/GenBank/DDBJ databases">
        <title>Thiocyanate and organic carbon inputs drive convergent selection for specific autotrophic Afipia and Thiobacillus strains within complex microbiomes.</title>
        <authorList>
            <person name="Huddy R.J."/>
            <person name="Sachdeva R."/>
            <person name="Kadzinga F."/>
            <person name="Kantor R.S."/>
            <person name="Harrison S.T.L."/>
            <person name="Banfield J.F."/>
        </authorList>
    </citation>
    <scope>NUCLEOTIDE SEQUENCE</scope>
    <source>
        <strain evidence="5">SCN18_10_11_15_R1_P_69_7</strain>
    </source>
</reference>
<dbReference type="EMBL" id="JAFKMG010000136">
    <property type="protein sequence ID" value="MBN8797965.1"/>
    <property type="molecule type" value="Genomic_DNA"/>
</dbReference>
<evidence type="ECO:0000256" key="2">
    <source>
        <dbReference type="ARBA" id="ARBA00023110"/>
    </source>
</evidence>
<organism evidence="5 6">
    <name type="scientific">Stenotrophomonas nitritireducens</name>
    <dbReference type="NCBI Taxonomy" id="83617"/>
    <lineage>
        <taxon>Bacteria</taxon>
        <taxon>Pseudomonadati</taxon>
        <taxon>Pseudomonadota</taxon>
        <taxon>Gammaproteobacteria</taxon>
        <taxon>Lysobacterales</taxon>
        <taxon>Lysobacteraceae</taxon>
        <taxon>Stenotrophomonas</taxon>
    </lineage>
</organism>
<accession>A0A9D8PTK0</accession>
<feature type="signal peptide" evidence="3">
    <location>
        <begin position="1"/>
        <end position="24"/>
    </location>
</feature>